<comment type="similarity">
    <text evidence="4">Belongs to the MMACHC family.</text>
</comment>
<keyword evidence="10" id="KW-0285">Flavoprotein</keyword>
<keyword evidence="8" id="KW-0963">Cytoplasm</keyword>
<evidence type="ECO:0000256" key="19">
    <source>
        <dbReference type="ARBA" id="ARBA00032650"/>
    </source>
</evidence>
<evidence type="ECO:0000256" key="18">
    <source>
        <dbReference type="ARBA" id="ARBA00031815"/>
    </source>
</evidence>
<reference evidence="24" key="1">
    <citation type="submission" date="2022-02" db="EMBL/GenBank/DDBJ databases">
        <title>Atlantic sturgeon de novo genome assembly.</title>
        <authorList>
            <person name="Stock M."/>
            <person name="Klopp C."/>
            <person name="Guiguen Y."/>
            <person name="Cabau C."/>
            <person name="Parinello H."/>
            <person name="Santidrian Yebra-Pimentel E."/>
            <person name="Kuhl H."/>
            <person name="Dirks R.P."/>
            <person name="Guessner J."/>
            <person name="Wuertz S."/>
            <person name="Du K."/>
            <person name="Schartl M."/>
        </authorList>
    </citation>
    <scope>NUCLEOTIDE SEQUENCE</scope>
    <source>
        <strain evidence="24">STURGEONOMICS-FGT-2020</strain>
        <tissue evidence="24">Whole blood</tissue>
    </source>
</reference>
<dbReference type="AlphaFoldDB" id="A0AAD8D801"/>
<dbReference type="CDD" id="cd12959">
    <property type="entry name" value="MMACHC-like"/>
    <property type="match status" value="1"/>
</dbReference>
<evidence type="ECO:0000256" key="1">
    <source>
        <dbReference type="ARBA" id="ARBA00001917"/>
    </source>
</evidence>
<evidence type="ECO:0000313" key="24">
    <source>
        <dbReference type="EMBL" id="KAK1164215.1"/>
    </source>
</evidence>
<comment type="catalytic activity">
    <reaction evidence="20">
        <text>apo-[alkylcobalamin reductase] + methylcob(III)alamin + glutathione = S-methyl glutathione + cob(I)alamin-[alkylcobalamin reductase] + H(+)</text>
        <dbReference type="Rhea" id="RHEA:63132"/>
        <dbReference type="Rhea" id="RHEA-COMP:14730"/>
        <dbReference type="Rhea" id="RHEA-COMP:14731"/>
        <dbReference type="ChEBI" id="CHEBI:15378"/>
        <dbReference type="ChEBI" id="CHEBI:28115"/>
        <dbReference type="ChEBI" id="CHEBI:57925"/>
        <dbReference type="ChEBI" id="CHEBI:60488"/>
        <dbReference type="ChEBI" id="CHEBI:83228"/>
        <dbReference type="ChEBI" id="CHEBI:141467"/>
        <dbReference type="EC" id="2.5.1.151"/>
    </reaction>
    <physiologicalReaction direction="left-to-right" evidence="20">
        <dbReference type="Rhea" id="RHEA:63133"/>
    </physiologicalReaction>
</comment>
<keyword evidence="12" id="KW-0274">FAD</keyword>
<dbReference type="PANTHER" id="PTHR31457:SF2">
    <property type="entry name" value="CYANOCOBALAMIN REDUCTASE _ ALKYLCOBALAMIN DEALKYLASE"/>
    <property type="match status" value="1"/>
</dbReference>
<evidence type="ECO:0000256" key="2">
    <source>
        <dbReference type="ARBA" id="ARBA00001974"/>
    </source>
</evidence>
<evidence type="ECO:0000256" key="15">
    <source>
        <dbReference type="ARBA" id="ARBA00023285"/>
    </source>
</evidence>
<proteinExistence type="inferred from homology"/>
<comment type="catalytic activity">
    <reaction evidence="21">
        <text>2 cob(II)alamin-[cyanocobalamin reductase] + 2 hydrogen cyanide + NADP(+) = 2 cyanocob(III)alamin + 2 apo-[cyanocobalamin reductase] + NADPH + H(+)</text>
        <dbReference type="Rhea" id="RHEA:16113"/>
        <dbReference type="Rhea" id="RHEA-COMP:14717"/>
        <dbReference type="Rhea" id="RHEA-COMP:14718"/>
        <dbReference type="ChEBI" id="CHEBI:15378"/>
        <dbReference type="ChEBI" id="CHEBI:16304"/>
        <dbReference type="ChEBI" id="CHEBI:17439"/>
        <dbReference type="ChEBI" id="CHEBI:18407"/>
        <dbReference type="ChEBI" id="CHEBI:57783"/>
        <dbReference type="ChEBI" id="CHEBI:58349"/>
        <dbReference type="ChEBI" id="CHEBI:83228"/>
        <dbReference type="EC" id="1.16.1.6"/>
    </reaction>
    <physiologicalReaction direction="right-to-left" evidence="21">
        <dbReference type="Rhea" id="RHEA:16115"/>
    </physiologicalReaction>
</comment>
<dbReference type="Pfam" id="PF16690">
    <property type="entry name" value="MMACHC"/>
    <property type="match status" value="1"/>
</dbReference>
<dbReference type="EC" id="2.5.1.151" evidence="5"/>
<evidence type="ECO:0000256" key="13">
    <source>
        <dbReference type="ARBA" id="ARBA00022857"/>
    </source>
</evidence>
<evidence type="ECO:0000256" key="10">
    <source>
        <dbReference type="ARBA" id="ARBA00022630"/>
    </source>
</evidence>
<comment type="caution">
    <text evidence="24">The sequence shown here is derived from an EMBL/GenBank/DDBJ whole genome shotgun (WGS) entry which is preliminary data.</text>
</comment>
<comment type="cofactor">
    <cofactor evidence="2">
        <name>FAD</name>
        <dbReference type="ChEBI" id="CHEBI:57692"/>
    </cofactor>
</comment>
<dbReference type="InterPro" id="IPR032037">
    <property type="entry name" value="MMACHC"/>
</dbReference>
<evidence type="ECO:0000256" key="22">
    <source>
        <dbReference type="ARBA" id="ARBA00048537"/>
    </source>
</evidence>
<dbReference type="GO" id="GO:0033787">
    <property type="term" value="F:cyanocobalamin reductase (cyanide-eliminating) (NADP+) activity"/>
    <property type="evidence" value="ECO:0007669"/>
    <property type="project" value="UniProtKB-EC"/>
</dbReference>
<evidence type="ECO:0000256" key="6">
    <source>
        <dbReference type="ARBA" id="ARBA00012666"/>
    </source>
</evidence>
<comment type="catalytic activity">
    <reaction evidence="23">
        <text>apo-[alkylcobalamin reductase] + an R-cob(III)alamin + glutathione = cob(I)alamin-[alkylcobalamin reductase] + an S-substituted glutathione + H(+)</text>
        <dbReference type="Rhea" id="RHEA:40719"/>
        <dbReference type="Rhea" id="RHEA-COMP:14730"/>
        <dbReference type="Rhea" id="RHEA-COMP:14731"/>
        <dbReference type="ChEBI" id="CHEBI:15378"/>
        <dbReference type="ChEBI" id="CHEBI:57925"/>
        <dbReference type="ChEBI" id="CHEBI:60488"/>
        <dbReference type="ChEBI" id="CHEBI:83228"/>
        <dbReference type="ChEBI" id="CHEBI:90779"/>
        <dbReference type="ChEBI" id="CHEBI:140785"/>
        <dbReference type="EC" id="2.5.1.151"/>
    </reaction>
    <physiologicalReaction direction="left-to-right" evidence="23">
        <dbReference type="Rhea" id="RHEA:40720"/>
    </physiologicalReaction>
</comment>
<evidence type="ECO:0000256" key="7">
    <source>
        <dbReference type="ARBA" id="ARBA00014027"/>
    </source>
</evidence>
<dbReference type="EC" id="1.16.1.6" evidence="6"/>
<accession>A0AAD8D801</accession>
<dbReference type="GO" id="GO:0005737">
    <property type="term" value="C:cytoplasm"/>
    <property type="evidence" value="ECO:0007669"/>
    <property type="project" value="UniProtKB-SubCell"/>
</dbReference>
<comment type="catalytic activity">
    <reaction evidence="22">
        <text>apo-[alkylcobalamin reductase] + adenosylcob(III)alamin + glutathione = S-adenosylglutathione + cob(I)alamin-[alkylcobalamin reductase] + H(+)</text>
        <dbReference type="Rhea" id="RHEA:63136"/>
        <dbReference type="Rhea" id="RHEA-COMP:14730"/>
        <dbReference type="Rhea" id="RHEA-COMP:14731"/>
        <dbReference type="ChEBI" id="CHEBI:15378"/>
        <dbReference type="ChEBI" id="CHEBI:18408"/>
        <dbReference type="ChEBI" id="CHEBI:57925"/>
        <dbReference type="ChEBI" id="CHEBI:60488"/>
        <dbReference type="ChEBI" id="CHEBI:83228"/>
        <dbReference type="ChEBI" id="CHEBI:146184"/>
        <dbReference type="EC" id="2.5.1.151"/>
    </reaction>
    <physiologicalReaction direction="left-to-right" evidence="22">
        <dbReference type="Rhea" id="RHEA:63137"/>
    </physiologicalReaction>
</comment>
<evidence type="ECO:0000256" key="11">
    <source>
        <dbReference type="ARBA" id="ARBA00022643"/>
    </source>
</evidence>
<evidence type="ECO:0000256" key="16">
    <source>
        <dbReference type="ARBA" id="ARBA00031056"/>
    </source>
</evidence>
<evidence type="ECO:0000256" key="14">
    <source>
        <dbReference type="ARBA" id="ARBA00023002"/>
    </source>
</evidence>
<protein>
    <recommendedName>
        <fullName evidence="7">Cyanocobalamin reductase / alkylcobalamin dealkylase</fullName>
        <ecNumber evidence="6">1.16.1.6</ecNumber>
        <ecNumber evidence="5">2.5.1.151</ecNumber>
    </recommendedName>
    <alternativeName>
        <fullName evidence="19">Alkylcobalamin:glutathione S-alkyltransferase</fullName>
    </alternativeName>
    <alternativeName>
        <fullName evidence="18">CblC</fullName>
    </alternativeName>
    <alternativeName>
        <fullName evidence="17">Cyanocobalamin reductase (cyanide-eliminating)</fullName>
    </alternativeName>
    <alternativeName>
        <fullName evidence="16">Methylmalonic aciduria and homocystinuria type C protein</fullName>
    </alternativeName>
</protein>
<evidence type="ECO:0000256" key="3">
    <source>
        <dbReference type="ARBA" id="ARBA00004496"/>
    </source>
</evidence>
<keyword evidence="13" id="KW-0521">NADP</keyword>
<gene>
    <name evidence="24" type="ORF">AOXY_G16251</name>
</gene>
<keyword evidence="25" id="KW-1185">Reference proteome</keyword>
<organism evidence="24 25">
    <name type="scientific">Acipenser oxyrinchus oxyrinchus</name>
    <dbReference type="NCBI Taxonomy" id="40147"/>
    <lineage>
        <taxon>Eukaryota</taxon>
        <taxon>Metazoa</taxon>
        <taxon>Chordata</taxon>
        <taxon>Craniata</taxon>
        <taxon>Vertebrata</taxon>
        <taxon>Euteleostomi</taxon>
        <taxon>Actinopterygii</taxon>
        <taxon>Chondrostei</taxon>
        <taxon>Acipenseriformes</taxon>
        <taxon>Acipenseridae</taxon>
        <taxon>Acipenser</taxon>
    </lineage>
</organism>
<dbReference type="PANTHER" id="PTHR31457">
    <property type="entry name" value="METHYLMALONIC ACIDURIA AND HOMOCYSTINURIA TYPE C PROTEIN"/>
    <property type="match status" value="1"/>
</dbReference>
<dbReference type="EMBL" id="JAGXEW010000014">
    <property type="protein sequence ID" value="KAK1164215.1"/>
    <property type="molecule type" value="Genomic_DNA"/>
</dbReference>
<evidence type="ECO:0000256" key="8">
    <source>
        <dbReference type="ARBA" id="ARBA00022490"/>
    </source>
</evidence>
<evidence type="ECO:0000256" key="5">
    <source>
        <dbReference type="ARBA" id="ARBA00012308"/>
    </source>
</evidence>
<evidence type="ECO:0000256" key="20">
    <source>
        <dbReference type="ARBA" id="ARBA00047294"/>
    </source>
</evidence>
<sequence length="249" mass="28708">MAAPASIVGGFERSLRECLSPFGFEVQPFKVGWYNAVLQPSLHLSYPEDTLAMLVLSAPQMFEKAFKPFLKNREFKNIRDPIDECVAHYVSRAVSQSFPAQKVEVNYDYEMLPSRRPRFLAQTAAHVAGAAYYYQRKDIIADPWGDKKMYGVCMHPRYGGWFAIRALLVFPGVGAEGLVQRDPPDCVQSQELRIELLERFNLRWQDWSYRDIVPVEERYSEEQKTYFNTPPADRLKLLQESGDLQICPI</sequence>
<dbReference type="GO" id="GO:0031419">
    <property type="term" value="F:cobalamin binding"/>
    <property type="evidence" value="ECO:0007669"/>
    <property type="project" value="UniProtKB-KW"/>
</dbReference>
<keyword evidence="15" id="KW-0170">Cobalt</keyword>
<evidence type="ECO:0000256" key="9">
    <source>
        <dbReference type="ARBA" id="ARBA00022628"/>
    </source>
</evidence>
<dbReference type="GO" id="GO:0071949">
    <property type="term" value="F:FAD binding"/>
    <property type="evidence" value="ECO:0007669"/>
    <property type="project" value="TreeGrafter"/>
</dbReference>
<comment type="subcellular location">
    <subcellularLocation>
        <location evidence="3">Cytoplasm</location>
    </subcellularLocation>
</comment>
<keyword evidence="14" id="KW-0560">Oxidoreductase</keyword>
<evidence type="ECO:0000256" key="12">
    <source>
        <dbReference type="ARBA" id="ARBA00022827"/>
    </source>
</evidence>
<keyword evidence="11" id="KW-0288">FMN</keyword>
<dbReference type="GO" id="GO:0009235">
    <property type="term" value="P:cobalamin metabolic process"/>
    <property type="evidence" value="ECO:0007669"/>
    <property type="project" value="TreeGrafter"/>
</dbReference>
<keyword evidence="9" id="KW-0846">Cobalamin</keyword>
<evidence type="ECO:0000256" key="4">
    <source>
        <dbReference type="ARBA" id="ARBA00007762"/>
    </source>
</evidence>
<dbReference type="Proteomes" id="UP001230051">
    <property type="component" value="Unassembled WGS sequence"/>
</dbReference>
<evidence type="ECO:0000256" key="23">
    <source>
        <dbReference type="ARBA" id="ARBA00049505"/>
    </source>
</evidence>
<evidence type="ECO:0000256" key="21">
    <source>
        <dbReference type="ARBA" id="ARBA00047958"/>
    </source>
</evidence>
<evidence type="ECO:0000313" key="25">
    <source>
        <dbReference type="Proteomes" id="UP001230051"/>
    </source>
</evidence>
<dbReference type="GO" id="GO:0032451">
    <property type="term" value="F:demethylase activity"/>
    <property type="evidence" value="ECO:0007669"/>
    <property type="project" value="TreeGrafter"/>
</dbReference>
<comment type="cofactor">
    <cofactor evidence="1">
        <name>FMN</name>
        <dbReference type="ChEBI" id="CHEBI:58210"/>
    </cofactor>
</comment>
<name>A0AAD8D801_ACIOX</name>
<evidence type="ECO:0000256" key="17">
    <source>
        <dbReference type="ARBA" id="ARBA00031313"/>
    </source>
</evidence>